<dbReference type="InterPro" id="IPR010352">
    <property type="entry name" value="DUF945"/>
</dbReference>
<dbReference type="STRING" id="551987.SAMN05192549_11332"/>
<sequence>MTSAMLVIPVYAADPAATPAPPQLPEFLTPATLETLKQASQELTAATGSERNVAKIWEKYASFEFSPALRPKLKEMFGAERPFPITRTDGPKGQINYIGKLAPYLYVQGNGTDFNWSEMTLKLSTEKTGRSLTMDMQWPSLVMARPDLSVSLENMTLVAKQQRAADGVDYGVANFGVGLVSVRDVTVGDKDAKKLMRFEGITARSETSRRGNNVEIAYRSTVNAMAIGDERVDHANFAFRLTNVPVKVMADFSRSMREQNAQKLDPKAQQELMLKNMKDLGKRALQSGAVLLIDDISVGYRGNVAAIKGRVSFAKTVDADFQDIKAIMKKIVAHFEVRVPVALIRDVGRAISARSVDASAADAARQIDAGADAMVSFVVGKAVSSGFAVVEKDELRSTIDIKDDKLSINGKSMELPKNLGIKAAPEAKPAPAPETKPNP</sequence>
<dbReference type="AlphaFoldDB" id="A0A1M7R6N8"/>
<organism evidence="2 3">
    <name type="scientific">Duganella sacchari</name>
    <dbReference type="NCBI Taxonomy" id="551987"/>
    <lineage>
        <taxon>Bacteria</taxon>
        <taxon>Pseudomonadati</taxon>
        <taxon>Pseudomonadota</taxon>
        <taxon>Betaproteobacteria</taxon>
        <taxon>Burkholderiales</taxon>
        <taxon>Oxalobacteraceae</taxon>
        <taxon>Telluria group</taxon>
        <taxon>Duganella</taxon>
    </lineage>
</organism>
<gene>
    <name evidence="2" type="ORF">SAMN05192549_11332</name>
</gene>
<name>A0A1M7R6N8_9BURK</name>
<evidence type="ECO:0000313" key="2">
    <source>
        <dbReference type="EMBL" id="SHN41830.1"/>
    </source>
</evidence>
<evidence type="ECO:0000313" key="3">
    <source>
        <dbReference type="Proteomes" id="UP000184339"/>
    </source>
</evidence>
<feature type="compositionally biased region" description="Pro residues" evidence="1">
    <location>
        <begin position="428"/>
        <end position="439"/>
    </location>
</feature>
<accession>A0A1M7R6N8</accession>
<feature type="region of interest" description="Disordered" evidence="1">
    <location>
        <begin position="417"/>
        <end position="439"/>
    </location>
</feature>
<evidence type="ECO:0000256" key="1">
    <source>
        <dbReference type="SAM" id="MobiDB-lite"/>
    </source>
</evidence>
<reference evidence="3" key="1">
    <citation type="submission" date="2016-11" db="EMBL/GenBank/DDBJ databases">
        <authorList>
            <person name="Varghese N."/>
            <person name="Submissions S."/>
        </authorList>
    </citation>
    <scope>NUCLEOTIDE SEQUENCE [LARGE SCALE GENOMIC DNA]</scope>
    <source>
        <strain evidence="3">Sac-22</strain>
    </source>
</reference>
<proteinExistence type="predicted"/>
<keyword evidence="3" id="KW-1185">Reference proteome</keyword>
<dbReference type="EMBL" id="FRCX01000013">
    <property type="protein sequence ID" value="SHN41830.1"/>
    <property type="molecule type" value="Genomic_DNA"/>
</dbReference>
<protein>
    <submittedName>
        <fullName evidence="2">Uncharacterized conserved protein YdgA, DUF945 family</fullName>
    </submittedName>
</protein>
<dbReference type="Proteomes" id="UP000184339">
    <property type="component" value="Unassembled WGS sequence"/>
</dbReference>
<dbReference type="Pfam" id="PF06097">
    <property type="entry name" value="DUF945"/>
    <property type="match status" value="1"/>
</dbReference>